<dbReference type="InterPro" id="IPR017441">
    <property type="entry name" value="Protein_kinase_ATP_BS"/>
</dbReference>
<evidence type="ECO:0000313" key="10">
    <source>
        <dbReference type="EMBL" id="TCU60089.1"/>
    </source>
</evidence>
<dbReference type="GO" id="GO:0004674">
    <property type="term" value="F:protein serine/threonine kinase activity"/>
    <property type="evidence" value="ECO:0007669"/>
    <property type="project" value="UniProtKB-KW"/>
</dbReference>
<evidence type="ECO:0000256" key="7">
    <source>
        <dbReference type="PROSITE-ProRule" id="PRU10141"/>
    </source>
</evidence>
<dbReference type="PROSITE" id="PS00107">
    <property type="entry name" value="PROTEIN_KINASE_ATP"/>
    <property type="match status" value="1"/>
</dbReference>
<keyword evidence="11" id="KW-1185">Reference proteome</keyword>
<organism evidence="10 11">
    <name type="scientific">Longicatena caecimuris</name>
    <dbReference type="NCBI Taxonomy" id="1796635"/>
    <lineage>
        <taxon>Bacteria</taxon>
        <taxon>Bacillati</taxon>
        <taxon>Bacillota</taxon>
        <taxon>Erysipelotrichia</taxon>
        <taxon>Erysipelotrichales</taxon>
        <taxon>Erysipelotrichaceae</taxon>
        <taxon>Longicatena</taxon>
    </lineage>
</organism>
<dbReference type="GO" id="GO:0005524">
    <property type="term" value="F:ATP binding"/>
    <property type="evidence" value="ECO:0007669"/>
    <property type="project" value="UniProtKB-UniRule"/>
</dbReference>
<feature type="binding site" evidence="7">
    <location>
        <position position="40"/>
    </location>
    <ligand>
        <name>ATP</name>
        <dbReference type="ChEBI" id="CHEBI:30616"/>
    </ligand>
</feature>
<accession>A0A4R3TFG6</accession>
<sequence>MKEGMRLANKYEILKEIGKGGMSIVYLAMDLHIHKMWAIKVMKRTHSSSSILMQAWTKEADLLKELDHPGLPRIVDIVETSEEVCIVMDYIEGETMETMIRDYGPPPQARIIAWGVALCDILAYLHQQSPPIIYRDLKPGNIMVKPKGELCLIDFGIARRYQINNDRDTTVLGTQGYASPEQFSIDQQSDCRSDIYSLGATLYHMACGRSPLHKEMQALPDTISSGLQNIMQKCMELEPKNRYASILQVQYALSHIQEYDTHYRHKQKLHLRLTGICLLFCMLCFGGGVWANAYAHLLHAQAYEGLLEAALQEKREDKQKQKLYQAVKELPHRKEAYMQVVAIYAQDGCFSFLEEVDFKRNIQPYISHEDVFYEELCFQIGKLYWYYYETKQEAQPSISRMKAAYFWFSKVHTHVKTQAYALAQAYANIAKFHQTITLRMEEVEDAGMYQRCYQDMEHLYQQHQMKAPAEIVELESDRMFVCLLVNYARGLHRDGISEERMLFRMKTIKEEVMQLNTTTPKTKALKAEILRMCEEGTSRIHVACQKEKQDGTMGKTA</sequence>
<evidence type="ECO:0000256" key="1">
    <source>
        <dbReference type="ARBA" id="ARBA00010886"/>
    </source>
</evidence>
<dbReference type="PANTHER" id="PTHR43671">
    <property type="entry name" value="SERINE/THREONINE-PROTEIN KINASE NEK"/>
    <property type="match status" value="1"/>
</dbReference>
<dbReference type="Pfam" id="PF00069">
    <property type="entry name" value="Pkinase"/>
    <property type="match status" value="1"/>
</dbReference>
<protein>
    <recommendedName>
        <fullName evidence="2">non-specific serine/threonine protein kinase</fullName>
        <ecNumber evidence="2">2.7.11.1</ecNumber>
    </recommendedName>
</protein>
<reference evidence="10 11" key="1">
    <citation type="submission" date="2019-03" db="EMBL/GenBank/DDBJ databases">
        <title>Genomic Encyclopedia of Type Strains, Phase IV (KMG-IV): sequencing the most valuable type-strain genomes for metagenomic binning, comparative biology and taxonomic classification.</title>
        <authorList>
            <person name="Goeker M."/>
        </authorList>
    </citation>
    <scope>NUCLEOTIDE SEQUENCE [LARGE SCALE GENOMIC DNA]</scope>
    <source>
        <strain evidence="10 11">DSM 29481</strain>
    </source>
</reference>
<evidence type="ECO:0000256" key="5">
    <source>
        <dbReference type="ARBA" id="ARBA00022777"/>
    </source>
</evidence>
<dbReference type="CDD" id="cd14014">
    <property type="entry name" value="STKc_PknB_like"/>
    <property type="match status" value="1"/>
</dbReference>
<dbReference type="SUPFAM" id="SSF56112">
    <property type="entry name" value="Protein kinase-like (PK-like)"/>
    <property type="match status" value="1"/>
</dbReference>
<dbReference type="PROSITE" id="PS50011">
    <property type="entry name" value="PROTEIN_KINASE_DOM"/>
    <property type="match status" value="1"/>
</dbReference>
<dbReference type="InterPro" id="IPR050660">
    <property type="entry name" value="NEK_Ser/Thr_kinase"/>
</dbReference>
<comment type="similarity">
    <text evidence="1">Belongs to the protein kinase superfamily. NEK Ser/Thr protein kinase family. NIMA subfamily.</text>
</comment>
<dbReference type="RefSeq" id="WP_132224788.1">
    <property type="nucleotide sequence ID" value="NZ_JANKBG010000009.1"/>
</dbReference>
<proteinExistence type="inferred from homology"/>
<name>A0A4R3TFG6_9FIRM</name>
<feature type="domain" description="Protein kinase" evidence="9">
    <location>
        <begin position="11"/>
        <end position="254"/>
    </location>
</feature>
<dbReference type="PROSITE" id="PS00108">
    <property type="entry name" value="PROTEIN_KINASE_ST"/>
    <property type="match status" value="1"/>
</dbReference>
<keyword evidence="6 7" id="KW-0067">ATP-binding</keyword>
<feature type="transmembrane region" description="Helical" evidence="8">
    <location>
        <begin position="271"/>
        <end position="291"/>
    </location>
</feature>
<dbReference type="PANTHER" id="PTHR43671:SF13">
    <property type="entry name" value="SERINE_THREONINE-PROTEIN KINASE NEK2"/>
    <property type="match status" value="1"/>
</dbReference>
<dbReference type="InterPro" id="IPR008271">
    <property type="entry name" value="Ser/Thr_kinase_AS"/>
</dbReference>
<keyword evidence="10" id="KW-0723">Serine/threonine-protein kinase</keyword>
<keyword evidence="8" id="KW-1133">Transmembrane helix</keyword>
<dbReference type="InterPro" id="IPR000719">
    <property type="entry name" value="Prot_kinase_dom"/>
</dbReference>
<evidence type="ECO:0000256" key="4">
    <source>
        <dbReference type="ARBA" id="ARBA00022741"/>
    </source>
</evidence>
<dbReference type="Gene3D" id="1.10.510.10">
    <property type="entry name" value="Transferase(Phosphotransferase) domain 1"/>
    <property type="match status" value="1"/>
</dbReference>
<dbReference type="EMBL" id="SMBP01000009">
    <property type="protein sequence ID" value="TCU60089.1"/>
    <property type="molecule type" value="Genomic_DNA"/>
</dbReference>
<dbReference type="InterPro" id="IPR011009">
    <property type="entry name" value="Kinase-like_dom_sf"/>
</dbReference>
<keyword evidence="5 10" id="KW-0418">Kinase</keyword>
<evidence type="ECO:0000259" key="9">
    <source>
        <dbReference type="PROSITE" id="PS50011"/>
    </source>
</evidence>
<evidence type="ECO:0000256" key="6">
    <source>
        <dbReference type="ARBA" id="ARBA00022840"/>
    </source>
</evidence>
<evidence type="ECO:0000256" key="8">
    <source>
        <dbReference type="SAM" id="Phobius"/>
    </source>
</evidence>
<evidence type="ECO:0000313" key="11">
    <source>
        <dbReference type="Proteomes" id="UP000295773"/>
    </source>
</evidence>
<keyword evidence="8" id="KW-0812">Transmembrane</keyword>
<keyword evidence="8" id="KW-0472">Membrane</keyword>
<dbReference type="SMART" id="SM00220">
    <property type="entry name" value="S_TKc"/>
    <property type="match status" value="1"/>
</dbReference>
<keyword evidence="3" id="KW-0808">Transferase</keyword>
<comment type="caution">
    <text evidence="10">The sequence shown here is derived from an EMBL/GenBank/DDBJ whole genome shotgun (WGS) entry which is preliminary data.</text>
</comment>
<gene>
    <name evidence="10" type="ORF">EDD61_109129</name>
</gene>
<dbReference type="AlphaFoldDB" id="A0A4R3TFG6"/>
<dbReference type="EC" id="2.7.11.1" evidence="2"/>
<evidence type="ECO:0000256" key="2">
    <source>
        <dbReference type="ARBA" id="ARBA00012513"/>
    </source>
</evidence>
<evidence type="ECO:0000256" key="3">
    <source>
        <dbReference type="ARBA" id="ARBA00022679"/>
    </source>
</evidence>
<keyword evidence="4 7" id="KW-0547">Nucleotide-binding</keyword>
<dbReference type="Proteomes" id="UP000295773">
    <property type="component" value="Unassembled WGS sequence"/>
</dbReference>